<keyword evidence="2" id="KW-1185">Reference proteome</keyword>
<organism evidence="1 2">
    <name type="scientific">Providencia hangzhouensis</name>
    <dbReference type="NCBI Taxonomy" id="3031799"/>
    <lineage>
        <taxon>Bacteria</taxon>
        <taxon>Pseudomonadati</taxon>
        <taxon>Pseudomonadota</taxon>
        <taxon>Gammaproteobacteria</taxon>
        <taxon>Enterobacterales</taxon>
        <taxon>Morganellaceae</taxon>
        <taxon>Providencia</taxon>
    </lineage>
</organism>
<protein>
    <submittedName>
        <fullName evidence="1">Uncharacterized protein</fullName>
    </submittedName>
</protein>
<dbReference type="EMBL" id="CP135052">
    <property type="protein sequence ID" value="WNK22654.1"/>
    <property type="molecule type" value="Genomic_DNA"/>
</dbReference>
<evidence type="ECO:0000313" key="1">
    <source>
        <dbReference type="EMBL" id="WNK22654.1"/>
    </source>
</evidence>
<name>A0ABY9Z5I3_9GAMM</name>
<dbReference type="Proteomes" id="UP001163184">
    <property type="component" value="Chromosome"/>
</dbReference>
<proteinExistence type="predicted"/>
<dbReference type="RefSeq" id="WP_272662772.1">
    <property type="nucleotide sequence ID" value="NZ_CP135052.1"/>
</dbReference>
<evidence type="ECO:0000313" key="2">
    <source>
        <dbReference type="Proteomes" id="UP001163184"/>
    </source>
</evidence>
<sequence>MGKKRYKSKYDVVETLKQQIFPLEYEELIQDLYDKACRGSSQLWDKITNVDDLIHDLQLKKDFYASANKGMNEAQDCIISIIQGSDKIDYPQELLLRGIADAIAWQLLGQQLCYGRRFFKAVKQPDLYNCNFDSVVFAVKELRKDKPDLVPLISDLTSFIQVGDLLMFEPEKGIRLCEVKEGEMNSKIGEFMNFYISSRCDRSLFYFTKKEGTNALKQLQRMFRQASRMSHVSKVLSTGIGVDPDTQDKIYIPEQFFEITTWDDRLESALEKSDEESYVIDVIDNCLFLGIYSSEHMRKGGHIAFNLWFDGCGGSSDCPRVSLLDCMKIPLALPIFSRCIPDKYKFDILFGRKHVCMGISIDGLINECRKEGLQVRFATKKERGRLDNTSNKPFKYKGEVIFIGNAKAEFAIMDGFFLRVLFHGQRAVSLIKVMLDSAEEANII</sequence>
<gene>
    <name evidence="1" type="ORF">PZ638_11840</name>
</gene>
<reference evidence="1" key="1">
    <citation type="journal article" date="2023" name="Microbiol. Spectr.">
        <title>Whole-genome sequencing provides insights into a novel species: Providencia hangzhouensis associated with urinary tract infections.</title>
        <authorList>
            <person name="Dong X."/>
            <person name="Yu Y."/>
            <person name="Liu J."/>
            <person name="Cao D."/>
            <person name="Xiang Y."/>
            <person name="Bi K."/>
            <person name="Yuan X."/>
            <person name="Li S."/>
            <person name="Wu T."/>
            <person name="Zhang Y."/>
        </authorList>
    </citation>
    <scope>NUCLEOTIDE SEQUENCE</scope>
    <source>
        <strain evidence="1">PR-310</strain>
    </source>
</reference>
<dbReference type="GeneID" id="92275161"/>
<accession>A0ABY9Z5I3</accession>